<dbReference type="OrthoDB" id="458442at2"/>
<gene>
    <name evidence="4" type="ORF">NIES30_12385</name>
</gene>
<feature type="domain" description="Phospholipid/glycerol acyltransferase" evidence="3">
    <location>
        <begin position="45"/>
        <end position="166"/>
    </location>
</feature>
<evidence type="ECO:0000256" key="1">
    <source>
        <dbReference type="ARBA" id="ARBA00022679"/>
    </source>
</evidence>
<sequence length="250" mass="27530">MALAPLPPLTSLTTNPLDVSNWLLTLSQVRMSVHGQDRLPPQQPMVVVSNHRSIMDAPLVMSAVGRPVRFACHHYMSQVPGLRTVINALGCLPLDAPDKGQTAFFRRARKALKEGEAVGIFPEGAAPMVHKTTPDNLNTFHRGFAQLALRAPVDELAIVPVAIAAHRETNNSLVPLRLLSLFDSAEPLFQQPGWHPAVFYHEVDVMIGRPVRVDDRLRSHYHSKGKGALASELTQCCQEEVAMLLKQGCY</sequence>
<dbReference type="PANTHER" id="PTHR10434:SF66">
    <property type="entry name" value="PHOSPHOLIPID_GLYCEROL ACYLTRANSFERASE DOMAIN-CONTAINING PROTEIN"/>
    <property type="match status" value="1"/>
</dbReference>
<dbReference type="GO" id="GO:0006654">
    <property type="term" value="P:phosphatidic acid biosynthetic process"/>
    <property type="evidence" value="ECO:0007669"/>
    <property type="project" value="TreeGrafter"/>
</dbReference>
<evidence type="ECO:0000256" key="2">
    <source>
        <dbReference type="ARBA" id="ARBA00023315"/>
    </source>
</evidence>
<dbReference type="EMBL" id="MRCG01000008">
    <property type="protein sequence ID" value="OKH47772.1"/>
    <property type="molecule type" value="Genomic_DNA"/>
</dbReference>
<name>A0A1U7J500_9CYAN</name>
<evidence type="ECO:0000313" key="4">
    <source>
        <dbReference type="EMBL" id="OKH47772.1"/>
    </source>
</evidence>
<proteinExistence type="predicted"/>
<dbReference type="Pfam" id="PF01553">
    <property type="entry name" value="Acyltransferase"/>
    <property type="match status" value="1"/>
</dbReference>
<organism evidence="4 5">
    <name type="scientific">Phormidium tenue NIES-30</name>
    <dbReference type="NCBI Taxonomy" id="549789"/>
    <lineage>
        <taxon>Bacteria</taxon>
        <taxon>Bacillati</taxon>
        <taxon>Cyanobacteriota</taxon>
        <taxon>Cyanophyceae</taxon>
        <taxon>Oscillatoriophycideae</taxon>
        <taxon>Oscillatoriales</taxon>
        <taxon>Oscillatoriaceae</taxon>
        <taxon>Phormidium</taxon>
    </lineage>
</organism>
<keyword evidence="2 4" id="KW-0012">Acyltransferase</keyword>
<reference evidence="4 5" key="1">
    <citation type="submission" date="2016-11" db="EMBL/GenBank/DDBJ databases">
        <title>Draft Genome Sequences of Nine Cyanobacterial Strains from Diverse Habitats.</title>
        <authorList>
            <person name="Zhu T."/>
            <person name="Hou S."/>
            <person name="Lu X."/>
            <person name="Hess W.R."/>
        </authorList>
    </citation>
    <scope>NUCLEOTIDE SEQUENCE [LARGE SCALE GENOMIC DNA]</scope>
    <source>
        <strain evidence="4 5">NIES-30</strain>
    </source>
</reference>
<comment type="caution">
    <text evidence="4">The sequence shown here is derived from an EMBL/GenBank/DDBJ whole genome shotgun (WGS) entry which is preliminary data.</text>
</comment>
<evidence type="ECO:0000259" key="3">
    <source>
        <dbReference type="SMART" id="SM00563"/>
    </source>
</evidence>
<dbReference type="AlphaFoldDB" id="A0A1U7J500"/>
<dbReference type="SMART" id="SM00563">
    <property type="entry name" value="PlsC"/>
    <property type="match status" value="1"/>
</dbReference>
<dbReference type="CDD" id="cd07989">
    <property type="entry name" value="LPLAT_AGPAT-like"/>
    <property type="match status" value="1"/>
</dbReference>
<accession>A0A1U7J500</accession>
<keyword evidence="5" id="KW-1185">Reference proteome</keyword>
<dbReference type="InterPro" id="IPR002123">
    <property type="entry name" value="Plipid/glycerol_acylTrfase"/>
</dbReference>
<dbReference type="GO" id="GO:0003841">
    <property type="term" value="F:1-acylglycerol-3-phosphate O-acyltransferase activity"/>
    <property type="evidence" value="ECO:0007669"/>
    <property type="project" value="TreeGrafter"/>
</dbReference>
<protein>
    <submittedName>
        <fullName evidence="4">1-acyl-sn-glycerol-3-phosphate acyltransferase</fullName>
    </submittedName>
</protein>
<dbReference type="RefSeq" id="WP_073608731.1">
    <property type="nucleotide sequence ID" value="NZ_MRCG01000008.1"/>
</dbReference>
<dbReference type="SUPFAM" id="SSF69593">
    <property type="entry name" value="Glycerol-3-phosphate (1)-acyltransferase"/>
    <property type="match status" value="1"/>
</dbReference>
<dbReference type="STRING" id="549789.NIES30_12385"/>
<keyword evidence="1 4" id="KW-0808">Transferase</keyword>
<dbReference type="PANTHER" id="PTHR10434">
    <property type="entry name" value="1-ACYL-SN-GLYCEROL-3-PHOSPHATE ACYLTRANSFERASE"/>
    <property type="match status" value="1"/>
</dbReference>
<dbReference type="Proteomes" id="UP000185557">
    <property type="component" value="Unassembled WGS sequence"/>
</dbReference>
<evidence type="ECO:0000313" key="5">
    <source>
        <dbReference type="Proteomes" id="UP000185557"/>
    </source>
</evidence>